<protein>
    <submittedName>
        <fullName evidence="2">Uncharacterized protein</fullName>
    </submittedName>
</protein>
<evidence type="ECO:0000256" key="1">
    <source>
        <dbReference type="SAM" id="Phobius"/>
    </source>
</evidence>
<keyword evidence="1" id="KW-0472">Membrane</keyword>
<name>A0ABP6PB97_9ACTN</name>
<accession>A0ABP6PB97</accession>
<evidence type="ECO:0000313" key="2">
    <source>
        <dbReference type="EMBL" id="GAA3171591.1"/>
    </source>
</evidence>
<evidence type="ECO:0000313" key="3">
    <source>
        <dbReference type="Proteomes" id="UP001499924"/>
    </source>
</evidence>
<keyword evidence="3" id="KW-1185">Reference proteome</keyword>
<feature type="transmembrane region" description="Helical" evidence="1">
    <location>
        <begin position="57"/>
        <end position="84"/>
    </location>
</feature>
<dbReference type="RefSeq" id="WP_344689363.1">
    <property type="nucleotide sequence ID" value="NZ_BAAAVV010000005.1"/>
</dbReference>
<comment type="caution">
    <text evidence="2">The sequence shown here is derived from an EMBL/GenBank/DDBJ whole genome shotgun (WGS) entry which is preliminary data.</text>
</comment>
<proteinExistence type="predicted"/>
<gene>
    <name evidence="2" type="ORF">GCM10010531_26250</name>
</gene>
<sequence>MSSLDHSDARPSPGHDAGALRRAWIAVALVPVFFLPALALGYVMYDLFGYAAESPAAPLWVDVVCALPPLALYLAPCVAAVVLGRRVSRAGDRRGLVPLAVGAGAGLALTVLTVVTVINS</sequence>
<feature type="transmembrane region" description="Helical" evidence="1">
    <location>
        <begin position="96"/>
        <end position="118"/>
    </location>
</feature>
<reference evidence="3" key="1">
    <citation type="journal article" date="2019" name="Int. J. Syst. Evol. Microbiol.">
        <title>The Global Catalogue of Microorganisms (GCM) 10K type strain sequencing project: providing services to taxonomists for standard genome sequencing and annotation.</title>
        <authorList>
            <consortium name="The Broad Institute Genomics Platform"/>
            <consortium name="The Broad Institute Genome Sequencing Center for Infectious Disease"/>
            <person name="Wu L."/>
            <person name="Ma J."/>
        </authorList>
    </citation>
    <scope>NUCLEOTIDE SEQUENCE [LARGE SCALE GENOMIC DNA]</scope>
    <source>
        <strain evidence="3">JCM 15614</strain>
    </source>
</reference>
<keyword evidence="1" id="KW-0812">Transmembrane</keyword>
<dbReference type="Proteomes" id="UP001499924">
    <property type="component" value="Unassembled WGS sequence"/>
</dbReference>
<organism evidence="2 3">
    <name type="scientific">Blastococcus jejuensis</name>
    <dbReference type="NCBI Taxonomy" id="351224"/>
    <lineage>
        <taxon>Bacteria</taxon>
        <taxon>Bacillati</taxon>
        <taxon>Actinomycetota</taxon>
        <taxon>Actinomycetes</taxon>
        <taxon>Geodermatophilales</taxon>
        <taxon>Geodermatophilaceae</taxon>
        <taxon>Blastococcus</taxon>
    </lineage>
</organism>
<feature type="transmembrane region" description="Helical" evidence="1">
    <location>
        <begin position="23"/>
        <end position="45"/>
    </location>
</feature>
<keyword evidence="1" id="KW-1133">Transmembrane helix</keyword>
<dbReference type="EMBL" id="BAAAVV010000005">
    <property type="protein sequence ID" value="GAA3171591.1"/>
    <property type="molecule type" value="Genomic_DNA"/>
</dbReference>